<feature type="signal peptide" evidence="9">
    <location>
        <begin position="1"/>
        <end position="19"/>
    </location>
</feature>
<dbReference type="PROSITE" id="PS00232">
    <property type="entry name" value="CADHERIN_1"/>
    <property type="match status" value="2"/>
</dbReference>
<keyword evidence="5 8" id="KW-1133">Transmembrane helix</keyword>
<feature type="domain" description="Cadherin" evidence="10">
    <location>
        <begin position="860"/>
        <end position="974"/>
    </location>
</feature>
<dbReference type="SUPFAM" id="SSF49313">
    <property type="entry name" value="Cadherin-like"/>
    <property type="match status" value="6"/>
</dbReference>
<feature type="domain" description="Cadherin" evidence="10">
    <location>
        <begin position="1170"/>
        <end position="1241"/>
    </location>
</feature>
<dbReference type="GO" id="GO:0005509">
    <property type="term" value="F:calcium ion binding"/>
    <property type="evidence" value="ECO:0007669"/>
    <property type="project" value="UniProtKB-UniRule"/>
</dbReference>
<sequence>MEIPWSFWLFPVLSLMVNGYTITPGKSPLILSWTADTANDRYTMEFKENNHIEGGNHVELFTITDINSAPDWTFTNAKFDYEFTDDTFYTNQFIDYESETDHFYSLIAIVDKTTSIRVDITTINYDDESPTLTAIMCKMNENTDYDEKTTLCTATLSDTDGWLGNTTFNILNSNPSATTELEREHDLFEFTFNKTIGDTVFNTTVYLITRVQLDYEKNIFYSFTVQAQDGAGHSTIPNANVTCIVDVGDLNDMPPEWTYFFTTKQIVEKTSYNFNVTAVDGDRGINAPIHYSIISYGEDVCEGCCVTLETVDGKAVLTVNPIDRDAKDLSTYAFRIMAQEEDDPPYNVTLDITFILEDIDDNSPLFKQVYFSDGSSVTLADGVTKIIEFSFLENFAETINGTIWIRDIDTGENAQFSVELVEDKDREYQNETYTQPFLIVPTAGYKSGNFSIPVKNNTKLDFENETWQNFSFYVHSWDKNETNQDLLLVKIHLIDYNDELPIFGEEYSVDVNETIEKGEKLIQVKATDRDAEDAILEHELVGANAIIKLMEIDHAEGIITVAVDDAFDYDRINPVIFQVQAIDAVRHTTTVSVTVNLLDVNNKAPTYKVSDVIRVDENQKIGDRLNVTITASDVDTTRNLTAEIDWENSFAMKNSQKLTSTAENLKAMRFLDLDYEIDPTANDTIEIYLAINNNNDDQTAPDYETFDTLYLNVTIIDHNTKLPEFADKMSIQALIVVNINDINDNEPIFTDDTIARNRTVYERVKNGTLVGSIEAIDKDIGDIVTYTCISAYESTDWLTCNSQGEITTKTDQIDADTNKVYNITIKCNATDGFFITSQDFNIYVMDTNNQFPQVMVNNTLPSTATVSVLEKSAANTPIVPIGAYDADRDIPFHDVKCTFNQSDLCYESFIIVDSEILVLVGGNDLNRDENLPKYDCMLTCFDNPNREQQFDRNVNSTTAITIKLIDINDHCPAMLPLDLTISEYSKKDTVLGQIQAKDIDEGANAEIEMHVLTVFKISEDGEEDYTAEELFDTQKGEDSEYRVNDTVKQWNLIAKKDLKDYYGNFVIQMNVTNGTELPENIALKNQAKIYVTIEKYNYYAPVFLFPNSSKLNFSLQADQEPEKPLSMYRNSETFGNITIRDGAENEGCIDKWIPRFDVSVVNDFGVSTKNFFTIASLGDCTGQLQVTDLYNKEDVVDIVTFQVRITAILADVTSLDENEAPYSQSIDIKLQFVDINDDPIFDPTSWNTTIREGDASLIIPINDHKAFYPNLDDGDDDPPSIYYFLKSDDADILSTFSIELNTGNIKLQTALDYLNSRSYQFKMLCSRNNSAVSSKSASILDVNVEVIEINNHIPQWTQKSFYGAILKSTQKNSIVLTINATDLDTMDQGNLTYSISSDFEAFGSESLVQVIKNNPFQLDATSGRVTLNFAVEANMKGYFLFTVKVEDTEDQFGNGPHENTTTVTIYIVTDDNIITFKFENTLDAVVDTELYILETISKILGWNCQEQNIDKNTVNGIQYDNVTVANIYCMDNSTLLTTDDLKAKLNNINTFQQLKRELLEHGILLQTFDGDSSVVVTLETNLKVALIAVSVILGALCLILAITFFFKTRELSRRITRLTERKFGSDESTINRKGINAPNTNVFAVEGSNPVFKNDFTNDDKIPNDASSIHSGNSDLVGVEDNPDFDEMFGKEKF</sequence>
<dbReference type="GO" id="GO:0005886">
    <property type="term" value="C:plasma membrane"/>
    <property type="evidence" value="ECO:0007669"/>
    <property type="project" value="InterPro"/>
</dbReference>
<evidence type="ECO:0000313" key="12">
    <source>
        <dbReference type="Proteomes" id="UP000019118"/>
    </source>
</evidence>
<feature type="domain" description="Cadherin" evidence="10">
    <location>
        <begin position="1357"/>
        <end position="1478"/>
    </location>
</feature>
<feature type="domain" description="Cadherin" evidence="10">
    <location>
        <begin position="276"/>
        <end position="366"/>
    </location>
</feature>
<dbReference type="PANTHER" id="PTHR24026:SF133">
    <property type="entry name" value="CADHERIN-RELATED FAMILY MEMBER 2"/>
    <property type="match status" value="1"/>
</dbReference>
<keyword evidence="4 7" id="KW-0106">Calcium</keyword>
<comment type="subcellular location">
    <subcellularLocation>
        <location evidence="1">Membrane</location>
    </subcellularLocation>
</comment>
<protein>
    <recommendedName>
        <fullName evidence="10">Cadherin domain-containing protein</fullName>
    </recommendedName>
</protein>
<evidence type="ECO:0000256" key="3">
    <source>
        <dbReference type="ARBA" id="ARBA00022737"/>
    </source>
</evidence>
<evidence type="ECO:0000256" key="7">
    <source>
        <dbReference type="PROSITE-ProRule" id="PRU00043"/>
    </source>
</evidence>
<evidence type="ECO:0000313" key="11">
    <source>
        <dbReference type="EnsemblMetazoa" id="XP_019773703.1"/>
    </source>
</evidence>
<evidence type="ECO:0000256" key="9">
    <source>
        <dbReference type="SAM" id="SignalP"/>
    </source>
</evidence>
<dbReference type="InterPro" id="IPR020894">
    <property type="entry name" value="Cadherin_CS"/>
</dbReference>
<feature type="domain" description="Cadherin" evidence="10">
    <location>
        <begin position="399"/>
        <end position="503"/>
    </location>
</feature>
<proteinExistence type="predicted"/>
<reference evidence="12" key="1">
    <citation type="journal article" date="2013" name="Genome Biol.">
        <title>Draft genome of the mountain pine beetle, Dendroctonus ponderosae Hopkins, a major forest pest.</title>
        <authorList>
            <person name="Keeling C.I."/>
            <person name="Yuen M.M."/>
            <person name="Liao N.Y."/>
            <person name="Docking T.R."/>
            <person name="Chan S.K."/>
            <person name="Taylor G.A."/>
            <person name="Palmquist D.L."/>
            <person name="Jackman S.D."/>
            <person name="Nguyen A."/>
            <person name="Li M."/>
            <person name="Henderson H."/>
            <person name="Janes J.K."/>
            <person name="Zhao Y."/>
            <person name="Pandoh P."/>
            <person name="Moore R."/>
            <person name="Sperling F.A."/>
            <person name="Huber D.P."/>
            <person name="Birol I."/>
            <person name="Jones S.J."/>
            <person name="Bohlmann J."/>
        </authorList>
    </citation>
    <scope>NUCLEOTIDE SEQUENCE</scope>
</reference>
<dbReference type="Gene3D" id="2.60.40.60">
    <property type="entry name" value="Cadherins"/>
    <property type="match status" value="10"/>
</dbReference>
<dbReference type="Proteomes" id="UP000019118">
    <property type="component" value="Unassembled WGS sequence"/>
</dbReference>
<feature type="domain" description="Cadherin" evidence="10">
    <location>
        <begin position="131"/>
        <end position="257"/>
    </location>
</feature>
<keyword evidence="12" id="KW-1185">Reference proteome</keyword>
<dbReference type="EnsemblMetazoa" id="XM_019918144.1">
    <property type="protein sequence ID" value="XP_019773703.1"/>
    <property type="gene ID" value="LOC109546958"/>
</dbReference>
<feature type="domain" description="Cadherin" evidence="10">
    <location>
        <begin position="503"/>
        <end position="607"/>
    </location>
</feature>
<dbReference type="SMART" id="SM00112">
    <property type="entry name" value="CA"/>
    <property type="match status" value="9"/>
</dbReference>
<name>A0AAR5QKF0_DENPD</name>
<accession>A0AAR5QKF0</accession>
<feature type="chain" id="PRO_5043422965" description="Cadherin domain-containing protein" evidence="9">
    <location>
        <begin position="20"/>
        <end position="1694"/>
    </location>
</feature>
<evidence type="ECO:0000256" key="4">
    <source>
        <dbReference type="ARBA" id="ARBA00022837"/>
    </source>
</evidence>
<dbReference type="PROSITE" id="PS50268">
    <property type="entry name" value="CADHERIN_2"/>
    <property type="match status" value="11"/>
</dbReference>
<feature type="domain" description="Cadherin" evidence="10">
    <location>
        <begin position="973"/>
        <end position="1103"/>
    </location>
</feature>
<dbReference type="PANTHER" id="PTHR24026">
    <property type="entry name" value="FAT ATYPICAL CADHERIN-RELATED"/>
    <property type="match status" value="1"/>
</dbReference>
<dbReference type="CDD" id="cd11304">
    <property type="entry name" value="Cadherin_repeat"/>
    <property type="match status" value="6"/>
</dbReference>
<feature type="domain" description="Cadherin" evidence="10">
    <location>
        <begin position="607"/>
        <end position="749"/>
    </location>
</feature>
<dbReference type="PRINTS" id="PR00205">
    <property type="entry name" value="CADHERIN"/>
</dbReference>
<dbReference type="InterPro" id="IPR002126">
    <property type="entry name" value="Cadherin-like_dom"/>
</dbReference>
<evidence type="ECO:0000259" key="10">
    <source>
        <dbReference type="PROSITE" id="PS50268"/>
    </source>
</evidence>
<keyword evidence="3" id="KW-0677">Repeat</keyword>
<keyword evidence="6 8" id="KW-0472">Membrane</keyword>
<keyword evidence="9" id="KW-0732">Signal</keyword>
<feature type="domain" description="Cadherin" evidence="10">
    <location>
        <begin position="1273"/>
        <end position="1356"/>
    </location>
</feature>
<evidence type="ECO:0000256" key="1">
    <source>
        <dbReference type="ARBA" id="ARBA00004370"/>
    </source>
</evidence>
<organism evidence="11 12">
    <name type="scientific">Dendroctonus ponderosae</name>
    <name type="common">Mountain pine beetle</name>
    <dbReference type="NCBI Taxonomy" id="77166"/>
    <lineage>
        <taxon>Eukaryota</taxon>
        <taxon>Metazoa</taxon>
        <taxon>Ecdysozoa</taxon>
        <taxon>Arthropoda</taxon>
        <taxon>Hexapoda</taxon>
        <taxon>Insecta</taxon>
        <taxon>Pterygota</taxon>
        <taxon>Neoptera</taxon>
        <taxon>Endopterygota</taxon>
        <taxon>Coleoptera</taxon>
        <taxon>Polyphaga</taxon>
        <taxon>Cucujiformia</taxon>
        <taxon>Curculionidae</taxon>
        <taxon>Scolytinae</taxon>
        <taxon>Dendroctonus</taxon>
    </lineage>
</organism>
<feature type="transmembrane region" description="Helical" evidence="8">
    <location>
        <begin position="1584"/>
        <end position="1606"/>
    </location>
</feature>
<evidence type="ECO:0000256" key="5">
    <source>
        <dbReference type="ARBA" id="ARBA00022989"/>
    </source>
</evidence>
<dbReference type="GO" id="GO:0007156">
    <property type="term" value="P:homophilic cell adhesion via plasma membrane adhesion molecules"/>
    <property type="evidence" value="ECO:0007669"/>
    <property type="project" value="InterPro"/>
</dbReference>
<evidence type="ECO:0000256" key="6">
    <source>
        <dbReference type="ARBA" id="ARBA00023136"/>
    </source>
</evidence>
<evidence type="ECO:0000256" key="8">
    <source>
        <dbReference type="SAM" id="Phobius"/>
    </source>
</evidence>
<keyword evidence="2 8" id="KW-0812">Transmembrane</keyword>
<feature type="domain" description="Cadherin" evidence="10">
    <location>
        <begin position="752"/>
        <end position="854"/>
    </location>
</feature>
<dbReference type="InterPro" id="IPR015919">
    <property type="entry name" value="Cadherin-like_sf"/>
</dbReference>
<reference evidence="11" key="2">
    <citation type="submission" date="2024-08" db="UniProtKB">
        <authorList>
            <consortium name="EnsemblMetazoa"/>
        </authorList>
    </citation>
    <scope>IDENTIFICATION</scope>
</reference>
<evidence type="ECO:0000256" key="2">
    <source>
        <dbReference type="ARBA" id="ARBA00022692"/>
    </source>
</evidence>